<proteinExistence type="predicted"/>
<sequence>MSRFLFALPLIFVAGWAQASAPNCAGVPQVLPTPPGIGTSVSPELQASTTDLGAPSGVLSQSYDQALSVDQVLLRMRIEACRVATVLPAPGPIDPNDPAAYKPKTEFDNTPWRFDMSQGGKRMTADEFDAWMKARGVRIATGRPAVRPSASAPTPEAVQQPDTENEKKSD</sequence>
<evidence type="ECO:0008006" key="5">
    <source>
        <dbReference type="Google" id="ProtNLM"/>
    </source>
</evidence>
<organism evidence="3 4">
    <name type="scientific">Solilutibacter pythonis</name>
    <dbReference type="NCBI Taxonomy" id="2483112"/>
    <lineage>
        <taxon>Bacteria</taxon>
        <taxon>Pseudomonadati</taxon>
        <taxon>Pseudomonadota</taxon>
        <taxon>Gammaproteobacteria</taxon>
        <taxon>Lysobacterales</taxon>
        <taxon>Lysobacteraceae</taxon>
        <taxon>Solilutibacter</taxon>
    </lineage>
</organism>
<feature type="region of interest" description="Disordered" evidence="1">
    <location>
        <begin position="141"/>
        <end position="170"/>
    </location>
</feature>
<reference evidence="3 4" key="1">
    <citation type="submission" date="2018-10" db="EMBL/GenBank/DDBJ databases">
        <title>Proposal of Lysobacter pythonis sp. nov. isolated from royal pythons (Python regius).</title>
        <authorList>
            <person name="Hans-Juergen B."/>
            <person name="Huptas C."/>
            <person name="Sandra B."/>
            <person name="Igor L."/>
            <person name="Joachim S."/>
            <person name="Siegfried S."/>
            <person name="Mareike W."/>
            <person name="Peter K."/>
        </authorList>
    </citation>
    <scope>NUCLEOTIDE SEQUENCE [LARGE SCALE GENOMIC DNA]</scope>
    <source>
        <strain evidence="3 4">4284/11</strain>
    </source>
</reference>
<comment type="caution">
    <text evidence="3">The sequence shown here is derived from an EMBL/GenBank/DDBJ whole genome shotgun (WGS) entry which is preliminary data.</text>
</comment>
<accession>A0A3M2HZI2</accession>
<evidence type="ECO:0000256" key="2">
    <source>
        <dbReference type="SAM" id="SignalP"/>
    </source>
</evidence>
<evidence type="ECO:0000313" key="3">
    <source>
        <dbReference type="EMBL" id="RMH93545.1"/>
    </source>
</evidence>
<keyword evidence="4" id="KW-1185">Reference proteome</keyword>
<dbReference type="OrthoDB" id="5966769at2"/>
<feature type="signal peptide" evidence="2">
    <location>
        <begin position="1"/>
        <end position="19"/>
    </location>
</feature>
<name>A0A3M2HZI2_9GAMM</name>
<evidence type="ECO:0000256" key="1">
    <source>
        <dbReference type="SAM" id="MobiDB-lite"/>
    </source>
</evidence>
<feature type="chain" id="PRO_5018173707" description="Secreted protein" evidence="2">
    <location>
        <begin position="20"/>
        <end position="170"/>
    </location>
</feature>
<dbReference type="AlphaFoldDB" id="A0A3M2HZI2"/>
<gene>
    <name evidence="3" type="ORF">EBB59_04695</name>
</gene>
<dbReference type="EMBL" id="RFLY01000005">
    <property type="protein sequence ID" value="RMH93545.1"/>
    <property type="molecule type" value="Genomic_DNA"/>
</dbReference>
<dbReference type="RefSeq" id="WP_122100993.1">
    <property type="nucleotide sequence ID" value="NZ_RFLY01000005.1"/>
</dbReference>
<evidence type="ECO:0000313" key="4">
    <source>
        <dbReference type="Proteomes" id="UP000275012"/>
    </source>
</evidence>
<dbReference type="Proteomes" id="UP000275012">
    <property type="component" value="Unassembled WGS sequence"/>
</dbReference>
<protein>
    <recommendedName>
        <fullName evidence="5">Secreted protein</fullName>
    </recommendedName>
</protein>
<keyword evidence="2" id="KW-0732">Signal</keyword>